<evidence type="ECO:0000256" key="2">
    <source>
        <dbReference type="ARBA" id="ARBA00006019"/>
    </source>
</evidence>
<dbReference type="Proteomes" id="UP001175271">
    <property type="component" value="Unassembled WGS sequence"/>
</dbReference>
<gene>
    <name evidence="10" type="ORF">QR680_005625</name>
</gene>
<reference evidence="10" key="1">
    <citation type="submission" date="2023-06" db="EMBL/GenBank/DDBJ databases">
        <title>Genomic analysis of the entomopathogenic nematode Steinernema hermaphroditum.</title>
        <authorList>
            <person name="Schwarz E.M."/>
            <person name="Heppert J.K."/>
            <person name="Baniya A."/>
            <person name="Schwartz H.T."/>
            <person name="Tan C.-H."/>
            <person name="Antoshechkin I."/>
            <person name="Sternberg P.W."/>
            <person name="Goodrich-Blair H."/>
            <person name="Dillman A.R."/>
        </authorList>
    </citation>
    <scope>NUCLEOTIDE SEQUENCE</scope>
    <source>
        <strain evidence="10">PS9179</strain>
        <tissue evidence="10">Whole animal</tissue>
    </source>
</reference>
<dbReference type="PROSITE" id="PS50069">
    <property type="entry name" value="CULLIN_2"/>
    <property type="match status" value="1"/>
</dbReference>
<dbReference type="SMART" id="SM00884">
    <property type="entry name" value="Cullin_Nedd8"/>
    <property type="match status" value="1"/>
</dbReference>
<evidence type="ECO:0000256" key="3">
    <source>
        <dbReference type="ARBA" id="ARBA00022499"/>
    </source>
</evidence>
<evidence type="ECO:0000313" key="10">
    <source>
        <dbReference type="EMBL" id="KAK0411376.1"/>
    </source>
</evidence>
<dbReference type="FunFam" id="3.30.230.130:FF:000004">
    <property type="entry name" value="Cullin 5"/>
    <property type="match status" value="1"/>
</dbReference>
<dbReference type="InterPro" id="IPR036388">
    <property type="entry name" value="WH-like_DNA-bd_sf"/>
</dbReference>
<protein>
    <recommendedName>
        <fullName evidence="6">Cullin-5</fullName>
    </recommendedName>
</protein>
<evidence type="ECO:0000256" key="5">
    <source>
        <dbReference type="ARBA" id="ARBA00022843"/>
    </source>
</evidence>
<comment type="pathway">
    <text evidence="1">Protein modification; protein ubiquitination.</text>
</comment>
<dbReference type="SUPFAM" id="SSF46785">
    <property type="entry name" value="Winged helix' DNA-binding domain"/>
    <property type="match status" value="1"/>
</dbReference>
<dbReference type="InterPro" id="IPR001373">
    <property type="entry name" value="Cullin_N"/>
</dbReference>
<keyword evidence="11" id="KW-1185">Reference proteome</keyword>
<evidence type="ECO:0000256" key="8">
    <source>
        <dbReference type="RuleBase" id="RU003829"/>
    </source>
</evidence>
<evidence type="ECO:0000256" key="1">
    <source>
        <dbReference type="ARBA" id="ARBA00004906"/>
    </source>
</evidence>
<dbReference type="SUPFAM" id="SSF75632">
    <property type="entry name" value="Cullin homology domain"/>
    <property type="match status" value="1"/>
</dbReference>
<dbReference type="SMART" id="SM00182">
    <property type="entry name" value="CULLIN"/>
    <property type="match status" value="1"/>
</dbReference>
<dbReference type="FunFam" id="1.20.1310.10:FF:000014">
    <property type="entry name" value="Cullin 5"/>
    <property type="match status" value="1"/>
</dbReference>
<dbReference type="GO" id="GO:0031625">
    <property type="term" value="F:ubiquitin protein ligase binding"/>
    <property type="evidence" value="ECO:0007669"/>
    <property type="project" value="InterPro"/>
</dbReference>
<evidence type="ECO:0000256" key="6">
    <source>
        <dbReference type="ARBA" id="ARBA00040451"/>
    </source>
</evidence>
<evidence type="ECO:0000256" key="4">
    <source>
        <dbReference type="ARBA" id="ARBA00022786"/>
    </source>
</evidence>
<feature type="domain" description="Cullin family profile" evidence="9">
    <location>
        <begin position="392"/>
        <end position="628"/>
    </location>
</feature>
<dbReference type="Pfam" id="PF10557">
    <property type="entry name" value="Cullin_Nedd8"/>
    <property type="match status" value="1"/>
</dbReference>
<dbReference type="GO" id="GO:0006511">
    <property type="term" value="P:ubiquitin-dependent protein catabolic process"/>
    <property type="evidence" value="ECO:0007669"/>
    <property type="project" value="InterPro"/>
</dbReference>
<dbReference type="InterPro" id="IPR016158">
    <property type="entry name" value="Cullin_homology"/>
</dbReference>
<dbReference type="EMBL" id="JAUCMV010000003">
    <property type="protein sequence ID" value="KAK0411376.1"/>
    <property type="molecule type" value="Genomic_DNA"/>
</dbReference>
<dbReference type="InterPro" id="IPR045093">
    <property type="entry name" value="Cullin"/>
</dbReference>
<dbReference type="InterPro" id="IPR016159">
    <property type="entry name" value="Cullin_repeat-like_dom_sf"/>
</dbReference>
<dbReference type="AlphaFoldDB" id="A0AA39LV81"/>
<dbReference type="InterPro" id="IPR036317">
    <property type="entry name" value="Cullin_homology_sf"/>
</dbReference>
<keyword evidence="3" id="KW-1017">Isopeptide bond</keyword>
<dbReference type="InterPro" id="IPR036390">
    <property type="entry name" value="WH_DNA-bd_sf"/>
</dbReference>
<keyword evidence="5" id="KW-0832">Ubl conjugation</keyword>
<evidence type="ECO:0000313" key="11">
    <source>
        <dbReference type="Proteomes" id="UP001175271"/>
    </source>
</evidence>
<accession>A0AA39LV81</accession>
<dbReference type="Pfam" id="PF26557">
    <property type="entry name" value="Cullin_AB"/>
    <property type="match status" value="1"/>
</dbReference>
<comment type="caution">
    <text evidence="10">The sequence shown here is derived from an EMBL/GenBank/DDBJ whole genome shotgun (WGS) entry which is preliminary data.</text>
</comment>
<sequence>MYPRQSIPSNTLSFDETWLKIKEIVEAFLYRRGVSRVQWQDLFFYVHNYACWTDHGGEDLRFHLQEMLQKYVKGCEKNIAYSDEGRLLDAYIAEWTNFSIVYNYLPMPFHSTESSVNQPGRPETKAKSVVKTAMLKCWRDNIFAKREPSIRKAALNLVESERLGEAINGELIVGVQESYVALFEEDDNPLETYECYFECNYIDQSANFYAQRAAAVMDENGVQTYMRYAEEKLNDEKQRCQRYLHSQTVPKLMRKLVDVLVVRFQEQLYAEFRTLIVNNHLDKMKQLFRLINQTDNGVNVLLDIIHEHIKSDGIKDMLENASTIVSDAEKYVEKLLAMFERFTRVISDAFEDDPRFLTTRDKAFQEVVNDTSIFKLELVGSRPRARGSVESRCPELLANFCDMMLRKSSVAKKLSCEEIEEKLNSVLRVLKYVQNRDVFMRCHKHHLTRRLILENSADQEKEEWMVGRLREYGMPADHIGKLQKMLQDIEINKDMNSDFKRSLGSNNNKVMSDTINIKILNSGAWDRNADEKGIVTLPREIEEMIPEVDHFYREKHSGRKLQWCPHLSHATITFGTVYGQYDLDVTTFQMAVLFCWNERADEKISLASLKLATEIPEVELNKTLLSLVAFPKSKQQILLCDCQSLNAKDFTESTNFWINTEFAIIKGNKPQKHGRMNIIGRLPLTMEQLNRKEHDEIITLRELRTQEAIVKIMKTRKNMTSAQLETELVEILKSLFLPSKRLVKEQIEWLIEHSYIRRKDDQINVFEVSAIAMSRLVCAVLFGFLALASAAPSEPLFDSGAAGNGSLLVRSKRQWGCPANCYSSCSSSNQCQGYQTATMCVQGCCCPTPQQDLGTACSGKPAVAGCLNGLCGQGFFCSNSNFCCRCPNGAEADRCVNGACPAGYVCNTNDFCCPIGGGIGGAVAGACINGQCAPGFQCGAGNLCYKMVNTIGVNGQNGGFNGFGGQGVFGGK</sequence>
<dbReference type="InterPro" id="IPR019559">
    <property type="entry name" value="Cullin_neddylation_domain"/>
</dbReference>
<evidence type="ECO:0000256" key="7">
    <source>
        <dbReference type="PROSITE-ProRule" id="PRU00330"/>
    </source>
</evidence>
<dbReference type="Gene3D" id="1.20.1310.10">
    <property type="entry name" value="Cullin Repeats"/>
    <property type="match status" value="4"/>
</dbReference>
<dbReference type="SUPFAM" id="SSF74788">
    <property type="entry name" value="Cullin repeat-like"/>
    <property type="match status" value="1"/>
</dbReference>
<keyword evidence="4" id="KW-0833">Ubl conjugation pathway</keyword>
<dbReference type="Gene3D" id="3.30.230.130">
    <property type="entry name" value="Cullin, Chain C, Domain 2"/>
    <property type="match status" value="1"/>
</dbReference>
<comment type="similarity">
    <text evidence="2 7 8">Belongs to the cullin family.</text>
</comment>
<evidence type="ECO:0000259" key="9">
    <source>
        <dbReference type="PROSITE" id="PS50069"/>
    </source>
</evidence>
<dbReference type="InterPro" id="IPR059120">
    <property type="entry name" value="Cullin-like_AB"/>
</dbReference>
<dbReference type="PANTHER" id="PTHR11932">
    <property type="entry name" value="CULLIN"/>
    <property type="match status" value="1"/>
</dbReference>
<dbReference type="FunFam" id="1.20.1310.10:FF:000009">
    <property type="entry name" value="Cullin 5"/>
    <property type="match status" value="1"/>
</dbReference>
<name>A0AA39LV81_9BILA</name>
<dbReference type="Gene3D" id="1.10.10.10">
    <property type="entry name" value="Winged helix-like DNA-binding domain superfamily/Winged helix DNA-binding domain"/>
    <property type="match status" value="1"/>
</dbReference>
<dbReference type="Pfam" id="PF00888">
    <property type="entry name" value="Cullin"/>
    <property type="match status" value="1"/>
</dbReference>
<organism evidence="10 11">
    <name type="scientific">Steinernema hermaphroditum</name>
    <dbReference type="NCBI Taxonomy" id="289476"/>
    <lineage>
        <taxon>Eukaryota</taxon>
        <taxon>Metazoa</taxon>
        <taxon>Ecdysozoa</taxon>
        <taxon>Nematoda</taxon>
        <taxon>Chromadorea</taxon>
        <taxon>Rhabditida</taxon>
        <taxon>Tylenchina</taxon>
        <taxon>Panagrolaimomorpha</taxon>
        <taxon>Strongyloidoidea</taxon>
        <taxon>Steinernematidae</taxon>
        <taxon>Steinernema</taxon>
    </lineage>
</organism>
<proteinExistence type="inferred from homology"/>